<dbReference type="InterPro" id="IPR000605">
    <property type="entry name" value="Helicase_SF3_ssDNA/RNA_vir"/>
</dbReference>
<keyword evidence="12" id="KW-0547">Nucleotide-binding</keyword>
<dbReference type="PROSITE" id="PS52020">
    <property type="entry name" value="CRESS_DNA_REP"/>
    <property type="match status" value="1"/>
</dbReference>
<comment type="cofactor">
    <cofactor evidence="1">
        <name>Mn(2+)</name>
        <dbReference type="ChEBI" id="CHEBI:29035"/>
    </cofactor>
</comment>
<evidence type="ECO:0000256" key="7">
    <source>
        <dbReference type="ARBA" id="ARBA00022679"/>
    </source>
</evidence>
<keyword evidence="17" id="KW-0190">Covalent protein-DNA linkage</keyword>
<dbReference type="OrthoDB" id="9195at10239"/>
<comment type="subcellular location">
    <subcellularLocation>
        <location evidence="3">Host nucleus</location>
    </subcellularLocation>
</comment>
<evidence type="ECO:0000256" key="1">
    <source>
        <dbReference type="ARBA" id="ARBA00001936"/>
    </source>
</evidence>
<evidence type="ECO:0000256" key="16">
    <source>
        <dbReference type="ARBA" id="ARBA00022840"/>
    </source>
</evidence>
<evidence type="ECO:0000313" key="25">
    <source>
        <dbReference type="Proteomes" id="UP000202861"/>
    </source>
</evidence>
<dbReference type="KEGG" id="vg:22974352"/>
<evidence type="ECO:0000256" key="19">
    <source>
        <dbReference type="ARBA" id="ARBA00023268"/>
    </source>
</evidence>
<evidence type="ECO:0000313" key="24">
    <source>
        <dbReference type="EMBL" id="AJD07531.1"/>
    </source>
</evidence>
<evidence type="ECO:0000256" key="8">
    <source>
        <dbReference type="ARBA" id="ARBA00022695"/>
    </source>
</evidence>
<evidence type="ECO:0000259" key="23">
    <source>
        <dbReference type="PROSITE" id="PS52020"/>
    </source>
</evidence>
<name>A0A0B4UGL9_9VIRU</name>
<evidence type="ECO:0000256" key="21">
    <source>
        <dbReference type="ARBA" id="ARBA00032243"/>
    </source>
</evidence>
<comment type="cofactor">
    <cofactor evidence="2">
        <name>Mg(2+)</name>
        <dbReference type="ChEBI" id="CHEBI:18420"/>
    </cofactor>
</comment>
<keyword evidence="7" id="KW-0808">Transferase</keyword>
<evidence type="ECO:0000256" key="15">
    <source>
        <dbReference type="ARBA" id="ARBA00022806"/>
    </source>
</evidence>
<dbReference type="GO" id="GO:0042025">
    <property type="term" value="C:host cell nucleus"/>
    <property type="evidence" value="ECO:0007669"/>
    <property type="project" value="UniProtKB-SubCell"/>
</dbReference>
<reference evidence="24 25" key="1">
    <citation type="journal article" date="2015" name="Infect. Genet. Evol.">
        <title>Characterisation of a diverse range of circular replication-associated protein encoding DNA viruses recovered from a sewage treatment oxidation pond.</title>
        <authorList>
            <person name="Kraberger S."/>
            <person name="Arguello-Astorga G.R."/>
            <person name="Greenfield L.G."/>
            <person name="Galilee C."/>
            <person name="Law D."/>
            <person name="Martin D.P."/>
            <person name="Varsani A."/>
        </authorList>
    </citation>
    <scope>NUCLEOTIDE SEQUENCE [LARGE SCALE GENOMIC DNA]</scope>
    <source>
        <strain evidence="24">SaCV-19_NZ-BS4128-2012</strain>
    </source>
</reference>
<evidence type="ECO:0000256" key="9">
    <source>
        <dbReference type="ARBA" id="ARBA00022705"/>
    </source>
</evidence>
<accession>A0A0B4UGL9</accession>
<feature type="domain" description="CRESS-DNA virus Rep endonuclease" evidence="23">
    <location>
        <begin position="1"/>
        <end position="97"/>
    </location>
</feature>
<dbReference type="GO" id="GO:0004519">
    <property type="term" value="F:endonuclease activity"/>
    <property type="evidence" value="ECO:0007669"/>
    <property type="project" value="UniProtKB-KW"/>
</dbReference>
<dbReference type="InterPro" id="IPR027417">
    <property type="entry name" value="P-loop_NTPase"/>
</dbReference>
<keyword evidence="11" id="KW-0479">Metal-binding</keyword>
<keyword evidence="9" id="KW-0235">DNA replication</keyword>
<keyword evidence="25" id="KW-1185">Reference proteome</keyword>
<evidence type="ECO:0000256" key="12">
    <source>
        <dbReference type="ARBA" id="ARBA00022741"/>
    </source>
</evidence>
<evidence type="ECO:0000256" key="14">
    <source>
        <dbReference type="ARBA" id="ARBA00022801"/>
    </source>
</evidence>
<dbReference type="GO" id="GO:0006260">
    <property type="term" value="P:DNA replication"/>
    <property type="evidence" value="ECO:0007669"/>
    <property type="project" value="UniProtKB-KW"/>
</dbReference>
<dbReference type="GO" id="GO:0003677">
    <property type="term" value="F:DNA binding"/>
    <property type="evidence" value="ECO:0007669"/>
    <property type="project" value="UniProtKB-KW"/>
</dbReference>
<evidence type="ECO:0000256" key="4">
    <source>
        <dbReference type="ARBA" id="ARBA00008545"/>
    </source>
</evidence>
<dbReference type="GO" id="GO:0046872">
    <property type="term" value="F:metal ion binding"/>
    <property type="evidence" value="ECO:0007669"/>
    <property type="project" value="UniProtKB-KW"/>
</dbReference>
<evidence type="ECO:0000256" key="17">
    <source>
        <dbReference type="ARBA" id="ARBA00023124"/>
    </source>
</evidence>
<dbReference type="InterPro" id="IPR049912">
    <property type="entry name" value="CRESS_DNA_REP"/>
</dbReference>
<keyword evidence="8" id="KW-0548">Nucleotidyltransferase</keyword>
<keyword evidence="6" id="KW-1048">Host nucleus</keyword>
<dbReference type="RefSeq" id="YP_009116902.1">
    <property type="nucleotide sequence ID" value="NC_026262.1"/>
</dbReference>
<keyword evidence="18" id="KW-0238">DNA-binding</keyword>
<comment type="catalytic activity">
    <reaction evidence="22">
        <text>ATP + H2O = ADP + phosphate + H(+)</text>
        <dbReference type="Rhea" id="RHEA:13065"/>
        <dbReference type="ChEBI" id="CHEBI:15377"/>
        <dbReference type="ChEBI" id="CHEBI:15378"/>
        <dbReference type="ChEBI" id="CHEBI:30616"/>
        <dbReference type="ChEBI" id="CHEBI:43474"/>
        <dbReference type="ChEBI" id="CHEBI:456216"/>
    </reaction>
</comment>
<dbReference type="GO" id="GO:0000166">
    <property type="term" value="F:nucleotide binding"/>
    <property type="evidence" value="ECO:0007669"/>
    <property type="project" value="UniProtKB-KW"/>
</dbReference>
<dbReference type="GO" id="GO:0003724">
    <property type="term" value="F:RNA helicase activity"/>
    <property type="evidence" value="ECO:0007669"/>
    <property type="project" value="InterPro"/>
</dbReference>
<dbReference type="GO" id="GO:0003723">
    <property type="term" value="F:RNA binding"/>
    <property type="evidence" value="ECO:0007669"/>
    <property type="project" value="InterPro"/>
</dbReference>
<dbReference type="SUPFAM" id="SSF52540">
    <property type="entry name" value="P-loop containing nucleoside triphosphate hydrolases"/>
    <property type="match status" value="1"/>
</dbReference>
<dbReference type="GO" id="GO:0016787">
    <property type="term" value="F:hydrolase activity"/>
    <property type="evidence" value="ECO:0007669"/>
    <property type="project" value="UniProtKB-KW"/>
</dbReference>
<evidence type="ECO:0000256" key="13">
    <source>
        <dbReference type="ARBA" id="ARBA00022759"/>
    </source>
</evidence>
<organism evidence="24 25">
    <name type="scientific">Sewage-associated circular DNA virus-19</name>
    <dbReference type="NCBI Taxonomy" id="1592086"/>
    <lineage>
        <taxon>Viruses</taxon>
        <taxon>Monodnaviria</taxon>
        <taxon>Shotokuvirae</taxon>
        <taxon>Cressdnaviricota</taxon>
        <taxon>Arfiviricetes</taxon>
        <taxon>Saturnivirales</taxon>
        <taxon>Kanorauviridae</taxon>
        <taxon>Shanivirus</taxon>
        <taxon>Shanivirus pondae</taxon>
    </lineage>
</organism>
<evidence type="ECO:0000256" key="2">
    <source>
        <dbReference type="ARBA" id="ARBA00001946"/>
    </source>
</evidence>
<dbReference type="GeneID" id="22974352"/>
<comment type="similarity">
    <text evidence="4">Belongs to the nanoviruses/circoviruses replication-associated protein family.</text>
</comment>
<evidence type="ECO:0000256" key="10">
    <source>
        <dbReference type="ARBA" id="ARBA00022722"/>
    </source>
</evidence>
<proteinExistence type="inferred from homology"/>
<dbReference type="GO" id="GO:0016779">
    <property type="term" value="F:nucleotidyltransferase activity"/>
    <property type="evidence" value="ECO:0007669"/>
    <property type="project" value="UniProtKB-KW"/>
</dbReference>
<sequence length="266" mass="30462">MSQARFWILTIPHADFTPYLPPNVNHISGQLERGTGLNQYLHWQIVVSFARKIRLGGVKSIFGDSCHAEPTRSDAARKYVHKKDTRVDGTGFELGTLPIRRGESCDWEAVRENAKRGRMDDIPADIFCRLYGNLKRIAVDNMAPIGLERTINVYWGRTGTGKSRRAWAEAGMDAFPKDPRTKFWDGYRSHRHVVIDEFRGGIDVAHLLRWFDRYPVVVEVKGSSVVLAAETVWITSNLDPRQWYPDLDEETLAALLRRLNITHFTI</sequence>
<evidence type="ECO:0000256" key="5">
    <source>
        <dbReference type="ARBA" id="ARBA00014531"/>
    </source>
</evidence>
<dbReference type="Pfam" id="PF00910">
    <property type="entry name" value="RNA_helicase"/>
    <property type="match status" value="1"/>
</dbReference>
<keyword evidence="13" id="KW-0255">Endonuclease</keyword>
<dbReference type="EMBL" id="KM821754">
    <property type="protein sequence ID" value="AJD07531.1"/>
    <property type="molecule type" value="Genomic_DNA"/>
</dbReference>
<keyword evidence="14" id="KW-0378">Hydrolase</keyword>
<evidence type="ECO:0000256" key="18">
    <source>
        <dbReference type="ARBA" id="ARBA00023125"/>
    </source>
</evidence>
<evidence type="ECO:0000256" key="6">
    <source>
        <dbReference type="ARBA" id="ARBA00022562"/>
    </source>
</evidence>
<evidence type="ECO:0000256" key="3">
    <source>
        <dbReference type="ARBA" id="ARBA00004147"/>
    </source>
</evidence>
<dbReference type="Proteomes" id="UP000202861">
    <property type="component" value="Segment"/>
</dbReference>
<keyword evidence="19" id="KW-0511">Multifunctional enzyme</keyword>
<keyword evidence="16" id="KW-0067">ATP-binding</keyword>
<protein>
    <recommendedName>
        <fullName evidence="5">Replication-associated protein</fullName>
    </recommendedName>
    <alternativeName>
        <fullName evidence="20">ATP-dependent helicase Rep</fullName>
    </alternativeName>
    <alternativeName>
        <fullName evidence="21">RepP</fullName>
    </alternativeName>
</protein>
<keyword evidence="15" id="KW-0347">Helicase</keyword>
<keyword evidence="10" id="KW-0540">Nuclease</keyword>
<evidence type="ECO:0000256" key="11">
    <source>
        <dbReference type="ARBA" id="ARBA00022723"/>
    </source>
</evidence>
<evidence type="ECO:0000256" key="22">
    <source>
        <dbReference type="ARBA" id="ARBA00049360"/>
    </source>
</evidence>
<dbReference type="Gene3D" id="3.40.1310.20">
    <property type="match status" value="1"/>
</dbReference>
<evidence type="ECO:0000256" key="20">
    <source>
        <dbReference type="ARBA" id="ARBA00030754"/>
    </source>
</evidence>